<dbReference type="AlphaFoldDB" id="A0A1U7P1I6"/>
<accession>A0A1U7P1I6</accession>
<protein>
    <submittedName>
        <fullName evidence="2">Mobile element protein</fullName>
    </submittedName>
</protein>
<dbReference type="InterPro" id="IPR012337">
    <property type="entry name" value="RNaseH-like_sf"/>
</dbReference>
<dbReference type="SUPFAM" id="SSF53098">
    <property type="entry name" value="Ribonuclease H-like"/>
    <property type="match status" value="1"/>
</dbReference>
<name>A0A1U7P1I6_9DEIO</name>
<dbReference type="InterPro" id="IPR047658">
    <property type="entry name" value="IS4-like_transpos"/>
</dbReference>
<dbReference type="Proteomes" id="UP000186607">
    <property type="component" value="Unassembled WGS sequence"/>
</dbReference>
<dbReference type="Pfam" id="PF01609">
    <property type="entry name" value="DDE_Tnp_1"/>
    <property type="match status" value="1"/>
</dbReference>
<feature type="domain" description="Transposase IS4-like" evidence="1">
    <location>
        <begin position="112"/>
        <end position="315"/>
    </location>
</feature>
<evidence type="ECO:0000259" key="1">
    <source>
        <dbReference type="Pfam" id="PF01609"/>
    </source>
</evidence>
<organism evidence="2 3">
    <name type="scientific">Deinococcus marmoris</name>
    <dbReference type="NCBI Taxonomy" id="249408"/>
    <lineage>
        <taxon>Bacteria</taxon>
        <taxon>Thermotogati</taxon>
        <taxon>Deinococcota</taxon>
        <taxon>Deinococci</taxon>
        <taxon>Deinococcales</taxon>
        <taxon>Deinococcaceae</taxon>
        <taxon>Deinococcus</taxon>
    </lineage>
</organism>
<keyword evidence="3" id="KW-1185">Reference proteome</keyword>
<comment type="caution">
    <text evidence="2">The sequence shown here is derived from an EMBL/GenBank/DDBJ whole genome shotgun (WGS) entry which is preliminary data.</text>
</comment>
<dbReference type="InterPro" id="IPR002559">
    <property type="entry name" value="Transposase_11"/>
</dbReference>
<sequence length="378" mass="43433">MPFEYLVAVWDGKRRLLGVMRQAEAAFPDAINFADLLKERFPFLWRDTLQRVQDAFCALIEQRTTNQQQWSQAMPGTSSPEAKKKRLGRCIQDPQLDRNFFLSFLISLLPAGKLVLSLDRTNWEHGDTPLNLLVLGVVLEGFTLPLVWVALDHGGCSDSATRERLVARLLESLPAQRWKALVADREFVGKQWFTFLRKRKIRRVIRIRADSVVDELRVDQWFGDVQIGKKRCLFEKGWVYGCVMQVVATRAADGDLIVLATDLKVWDTWTVYRLRWSIECTFSSMKSRGFDLERSAVTHADRLERLFGLVTLAWVCCLRVGVWMNASKPIPVKAHGRRAVSVVQYGWQYLARALRWDHPQAELYFGLLNQPFSASSAT</sequence>
<dbReference type="NCBIfam" id="NF033591">
    <property type="entry name" value="transpos_IS4_2"/>
    <property type="match status" value="1"/>
</dbReference>
<gene>
    <name evidence="2" type="ORF">BOO71_0004018</name>
</gene>
<proteinExistence type="predicted"/>
<evidence type="ECO:0000313" key="2">
    <source>
        <dbReference type="EMBL" id="OLV19032.1"/>
    </source>
</evidence>
<dbReference type="GO" id="GO:0003677">
    <property type="term" value="F:DNA binding"/>
    <property type="evidence" value="ECO:0007669"/>
    <property type="project" value="InterPro"/>
</dbReference>
<dbReference type="EMBL" id="MSTI01000045">
    <property type="protein sequence ID" value="OLV19032.1"/>
    <property type="molecule type" value="Genomic_DNA"/>
</dbReference>
<reference evidence="2 3" key="1">
    <citation type="submission" date="2017-01" db="EMBL/GenBank/DDBJ databases">
        <title>Genome Analysis of Deinococcus marmoris KOPRI26562.</title>
        <authorList>
            <person name="Kim J.H."/>
            <person name="Oh H.-M."/>
        </authorList>
    </citation>
    <scope>NUCLEOTIDE SEQUENCE [LARGE SCALE GENOMIC DNA]</scope>
    <source>
        <strain evidence="2 3">KOPRI26562</strain>
    </source>
</reference>
<dbReference type="GO" id="GO:0006313">
    <property type="term" value="P:DNA transposition"/>
    <property type="evidence" value="ECO:0007669"/>
    <property type="project" value="InterPro"/>
</dbReference>
<dbReference type="GO" id="GO:0004803">
    <property type="term" value="F:transposase activity"/>
    <property type="evidence" value="ECO:0007669"/>
    <property type="project" value="InterPro"/>
</dbReference>
<dbReference type="STRING" id="249408.BOO71_0004018"/>
<evidence type="ECO:0000313" key="3">
    <source>
        <dbReference type="Proteomes" id="UP000186607"/>
    </source>
</evidence>